<dbReference type="Pfam" id="PF01944">
    <property type="entry name" value="SpoIIM"/>
    <property type="match status" value="1"/>
</dbReference>
<dbReference type="EMBL" id="ATAY01000020">
    <property type="protein sequence ID" value="EPR13333.1"/>
    <property type="molecule type" value="Genomic_DNA"/>
</dbReference>
<dbReference type="PIRSF" id="PIRSF038973">
    <property type="entry name" value="SpoIIM"/>
    <property type="match status" value="1"/>
</dbReference>
<proteinExistence type="predicted"/>
<name>U4R4M2_9FIRM</name>
<accession>U4R4M2</accession>
<evidence type="ECO:0000313" key="3">
    <source>
        <dbReference type="Proteomes" id="UP000016860"/>
    </source>
</evidence>
<dbReference type="OrthoDB" id="1707382at2"/>
<feature type="transmembrane region" description="Helical" evidence="1">
    <location>
        <begin position="25"/>
        <end position="45"/>
    </location>
</feature>
<dbReference type="STRING" id="1330534.L323_05525"/>
<dbReference type="AlphaFoldDB" id="U4R4M2"/>
<reference evidence="2 3" key="1">
    <citation type="journal article" date="2013" name="Genome Announc.">
        <title>Draft Genome Sequence of the Cellulolytic Bacterium Clostridium papyrosolvens C7 (ATCC 700395).</title>
        <authorList>
            <person name="Zepeda V."/>
            <person name="Dassa B."/>
            <person name="Borovok I."/>
            <person name="Lamed R."/>
            <person name="Bayer E.A."/>
            <person name="Cate J.H."/>
        </authorList>
    </citation>
    <scope>NUCLEOTIDE SEQUENCE [LARGE SCALE GENOMIC DNA]</scope>
    <source>
        <strain evidence="2 3">C7</strain>
    </source>
</reference>
<evidence type="ECO:0000256" key="1">
    <source>
        <dbReference type="SAM" id="Phobius"/>
    </source>
</evidence>
<dbReference type="NCBIfam" id="TIGR02831">
    <property type="entry name" value="spo_II_M"/>
    <property type="match status" value="1"/>
</dbReference>
<comment type="caution">
    <text evidence="2">The sequence shown here is derived from an EMBL/GenBank/DDBJ whole genome shotgun (WGS) entry which is preliminary data.</text>
</comment>
<dbReference type="InterPro" id="IPR002798">
    <property type="entry name" value="SpoIIM-like"/>
</dbReference>
<feature type="transmembrane region" description="Helical" evidence="1">
    <location>
        <begin position="186"/>
        <end position="208"/>
    </location>
</feature>
<dbReference type="PATRIC" id="fig|1330534.3.peg.1104"/>
<keyword evidence="1" id="KW-0812">Transmembrane</keyword>
<dbReference type="InterPro" id="IPR014196">
    <property type="entry name" value="SpoIIM"/>
</dbReference>
<gene>
    <name evidence="2" type="ORF">L323_05525</name>
</gene>
<sequence length="218" mass="24666">MTPGDKIVIHKTANVVKEHIRDNKYTYLSLFIFYIIGIVAGALSVNELDYHQKTEMSTFFNDFLKLLNSDNVNGISLLKISILDSMRIILLFWMLGVTVIGLPVYYLTLGMKGFSTGFSSGIVMGVLGEKGILVSVFCFLPKEILTVPFIIALGVNGIRLTKGIFKNWIKKPVKKEDTLKFKFMPYCFVTIFFSLFILVMTIMDAFIAPFTLRLLTFV</sequence>
<keyword evidence="1" id="KW-0472">Membrane</keyword>
<dbReference type="Proteomes" id="UP000016860">
    <property type="component" value="Unassembled WGS sequence"/>
</dbReference>
<organism evidence="2 3">
    <name type="scientific">Ruminiclostridium papyrosolvens C7</name>
    <dbReference type="NCBI Taxonomy" id="1330534"/>
    <lineage>
        <taxon>Bacteria</taxon>
        <taxon>Bacillati</taxon>
        <taxon>Bacillota</taxon>
        <taxon>Clostridia</taxon>
        <taxon>Eubacteriales</taxon>
        <taxon>Oscillospiraceae</taxon>
        <taxon>Ruminiclostridium</taxon>
    </lineage>
</organism>
<feature type="transmembrane region" description="Helical" evidence="1">
    <location>
        <begin position="88"/>
        <end position="108"/>
    </location>
</feature>
<evidence type="ECO:0000313" key="2">
    <source>
        <dbReference type="EMBL" id="EPR13333.1"/>
    </source>
</evidence>
<protein>
    <submittedName>
        <fullName evidence="2">Stage II sporulation protein M</fullName>
    </submittedName>
</protein>
<keyword evidence="1" id="KW-1133">Transmembrane helix</keyword>